<dbReference type="Proteomes" id="UP001519363">
    <property type="component" value="Unassembled WGS sequence"/>
</dbReference>
<dbReference type="RefSeq" id="WP_086780809.1">
    <property type="nucleotide sequence ID" value="NZ_JAGIOO010000001.1"/>
</dbReference>
<proteinExistence type="predicted"/>
<comment type="caution">
    <text evidence="1">The sequence shown here is derived from an EMBL/GenBank/DDBJ whole genome shotgun (WGS) entry which is preliminary data.</text>
</comment>
<protein>
    <submittedName>
        <fullName evidence="1">Uncharacterized protein</fullName>
    </submittedName>
</protein>
<keyword evidence="2" id="KW-1185">Reference proteome</keyword>
<gene>
    <name evidence="1" type="ORF">JOF53_008384</name>
</gene>
<name>A0ABS5ASE7_9PSEU</name>
<evidence type="ECO:0000313" key="2">
    <source>
        <dbReference type="Proteomes" id="UP001519363"/>
    </source>
</evidence>
<organism evidence="1 2">
    <name type="scientific">Crossiella equi</name>
    <dbReference type="NCBI Taxonomy" id="130796"/>
    <lineage>
        <taxon>Bacteria</taxon>
        <taxon>Bacillati</taxon>
        <taxon>Actinomycetota</taxon>
        <taxon>Actinomycetes</taxon>
        <taxon>Pseudonocardiales</taxon>
        <taxon>Pseudonocardiaceae</taxon>
        <taxon>Crossiella</taxon>
    </lineage>
</organism>
<dbReference type="EMBL" id="JAGIOO010000001">
    <property type="protein sequence ID" value="MBP2479512.1"/>
    <property type="molecule type" value="Genomic_DNA"/>
</dbReference>
<evidence type="ECO:0000313" key="1">
    <source>
        <dbReference type="EMBL" id="MBP2479512.1"/>
    </source>
</evidence>
<accession>A0ABS5ASE7</accession>
<reference evidence="1 2" key="1">
    <citation type="submission" date="2021-03" db="EMBL/GenBank/DDBJ databases">
        <title>Sequencing the genomes of 1000 actinobacteria strains.</title>
        <authorList>
            <person name="Klenk H.-P."/>
        </authorList>
    </citation>
    <scope>NUCLEOTIDE SEQUENCE [LARGE SCALE GENOMIC DNA]</scope>
    <source>
        <strain evidence="1 2">DSM 44580</strain>
    </source>
</reference>
<sequence>MSSPDGPFCAAPLLSALETGFDGFGAELTCGQPPGHPGPHRGHGPGMWVEVVAEGLPAGVTVVHWSPAPADLLAGG</sequence>